<comment type="cofactor">
    <cofactor evidence="2">
        <name>Cu(2+)</name>
        <dbReference type="ChEBI" id="CHEBI:29036"/>
    </cofactor>
</comment>
<sequence length="519" mass="58243">MSFSLASTPKPSQLFLRGKRNQTFKVSCKISSNDDQNVEINSVDRRNVLLGLGGLYGVANAIPLAASATPVPAPDLTTCSKSKINRDEEVPYLCCAPKPDDMSKVPYYKFPSVTKLRIRQPAHAADEEYIAKWYLYFYERILGSLIDDPTFALPYWNWDHPKGMRFPPMFDRQGTALYDERRNQQIHNGTVLDLGSFGDKVQTTQLQLMANNLTLMYRQMVTNAPCPLLFFGAPYVLGNNVEAPGTIEIIPHGPVHVWTGTAAGSTLPGGGRSHGEDMGNFYSAGLDPVFYCHHSNVDRMWSEWKSIGGKRTDLTQKDWLNSEFFFYDENKNPFRVKVRDCLDTKKMGYDYAPMPTPWRNFKPKRKTTDGKVNIGSLPPASKVFPLTKLDKPISFSINRPASSRTQQAKNEQEEMLTLFNIKFDNRQHIRFDVFLNVDKNVNADELDKTEFAGSYTSLPHVHGPNQTNHIATVVFQLAITELLEDIGLEDENTIAVTLVPRKGGEGISIGGVEINLASC</sequence>
<dbReference type="EC" id="1.10.3.1" evidence="6"/>
<dbReference type="InterPro" id="IPR022739">
    <property type="entry name" value="Polyphenol_oxidase_cen"/>
</dbReference>
<dbReference type="Pfam" id="PF12142">
    <property type="entry name" value="PPO1_DWL"/>
    <property type="match status" value="1"/>
</dbReference>
<dbReference type="GO" id="GO:0009543">
    <property type="term" value="C:chloroplast thylakoid lumen"/>
    <property type="evidence" value="ECO:0007669"/>
    <property type="project" value="UniProtKB-SubCell"/>
</dbReference>
<evidence type="ECO:0000256" key="8">
    <source>
        <dbReference type="ARBA" id="ARBA00022784"/>
    </source>
</evidence>
<keyword evidence="11" id="KW-0186">Copper</keyword>
<accession>A0A2G3AGC2</accession>
<comment type="catalytic activity">
    <reaction evidence="1">
        <text>2 catechol + O2 = 2 1,2-benzoquinone + 2 H2O</text>
        <dbReference type="Rhea" id="RHEA:21632"/>
        <dbReference type="ChEBI" id="CHEBI:15377"/>
        <dbReference type="ChEBI" id="CHEBI:15379"/>
        <dbReference type="ChEBI" id="CHEBI:17253"/>
        <dbReference type="ChEBI" id="CHEBI:18135"/>
        <dbReference type="EC" id="1.10.3.1"/>
    </reaction>
</comment>
<dbReference type="AlphaFoldDB" id="A0A2G3AGC2"/>
<keyword evidence="7" id="KW-0479">Metal-binding</keyword>
<dbReference type="PRINTS" id="PR00092">
    <property type="entry name" value="TYROSINASE"/>
</dbReference>
<dbReference type="InterPro" id="IPR002227">
    <property type="entry name" value="Tyrosinase_Cu-bd"/>
</dbReference>
<evidence type="ECO:0000256" key="3">
    <source>
        <dbReference type="ARBA" id="ARBA00002400"/>
    </source>
</evidence>
<evidence type="ECO:0000256" key="12">
    <source>
        <dbReference type="ARBA" id="ARBA00023078"/>
    </source>
</evidence>
<dbReference type="InterPro" id="IPR008922">
    <property type="entry name" value="Di-copper_centre_dom_sf"/>
</dbReference>
<evidence type="ECO:0000259" key="14">
    <source>
        <dbReference type="PROSITE" id="PS00498"/>
    </source>
</evidence>
<keyword evidence="12" id="KW-0793">Thylakoid</keyword>
<evidence type="ECO:0000256" key="4">
    <source>
        <dbReference type="ARBA" id="ARBA00004456"/>
    </source>
</evidence>
<evidence type="ECO:0000256" key="10">
    <source>
        <dbReference type="ARBA" id="ARBA00023002"/>
    </source>
</evidence>
<evidence type="ECO:0000256" key="11">
    <source>
        <dbReference type="ARBA" id="ARBA00023008"/>
    </source>
</evidence>
<comment type="caution">
    <text evidence="15">The sequence shown here is derived from an EMBL/GenBank/DDBJ whole genome shotgun (WGS) entry which is preliminary data.</text>
</comment>
<dbReference type="Proteomes" id="UP000222542">
    <property type="component" value="Unassembled WGS sequence"/>
</dbReference>
<evidence type="ECO:0000256" key="9">
    <source>
        <dbReference type="ARBA" id="ARBA00022946"/>
    </source>
</evidence>
<dbReference type="Gramene" id="PHT93286">
    <property type="protein sequence ID" value="PHT93286"/>
    <property type="gene ID" value="T459_01168"/>
</dbReference>
<dbReference type="OMA" id="FITRHAN"/>
<dbReference type="STRING" id="4072.A0A2G3AGC2"/>
<evidence type="ECO:0000256" key="1">
    <source>
        <dbReference type="ARBA" id="ARBA00001628"/>
    </source>
</evidence>
<dbReference type="GO" id="GO:0004097">
    <property type="term" value="F:catechol oxidase activity"/>
    <property type="evidence" value="ECO:0007669"/>
    <property type="project" value="UniProtKB-EC"/>
</dbReference>
<comment type="subcellular location">
    <subcellularLocation>
        <location evidence="4">Plastid</location>
        <location evidence="4">Chloroplast thylakoid lumen</location>
    </subcellularLocation>
</comment>
<gene>
    <name evidence="15" type="ORF">T459_01168</name>
</gene>
<organism evidence="15 16">
    <name type="scientific">Capsicum annuum</name>
    <name type="common">Capsicum pepper</name>
    <dbReference type="NCBI Taxonomy" id="4072"/>
    <lineage>
        <taxon>Eukaryota</taxon>
        <taxon>Viridiplantae</taxon>
        <taxon>Streptophyta</taxon>
        <taxon>Embryophyta</taxon>
        <taxon>Tracheophyta</taxon>
        <taxon>Spermatophyta</taxon>
        <taxon>Magnoliopsida</taxon>
        <taxon>eudicotyledons</taxon>
        <taxon>Gunneridae</taxon>
        <taxon>Pentapetalae</taxon>
        <taxon>asterids</taxon>
        <taxon>lamiids</taxon>
        <taxon>Solanales</taxon>
        <taxon>Solanaceae</taxon>
        <taxon>Solanoideae</taxon>
        <taxon>Capsiceae</taxon>
        <taxon>Capsicum</taxon>
    </lineage>
</organism>
<dbReference type="InterPro" id="IPR022740">
    <property type="entry name" value="Polyphenol_oxidase_C"/>
</dbReference>
<dbReference type="PANTHER" id="PTHR11474">
    <property type="entry name" value="TYROSINASE FAMILY MEMBER"/>
    <property type="match status" value="1"/>
</dbReference>
<dbReference type="Pfam" id="PF00264">
    <property type="entry name" value="Tyrosinase"/>
    <property type="match status" value="1"/>
</dbReference>
<comment type="function">
    <text evidence="3">Catalyzes the oxidation of mono- and o-diphenols to o-diquinones.</text>
</comment>
<dbReference type="InterPro" id="IPR050316">
    <property type="entry name" value="Tyrosinase/Hemocyanin"/>
</dbReference>
<evidence type="ECO:0000256" key="13">
    <source>
        <dbReference type="ARBA" id="ARBA00023157"/>
    </source>
</evidence>
<protein>
    <recommendedName>
        <fullName evidence="6">catechol oxidase</fullName>
        <ecNumber evidence="6">1.10.3.1</ecNumber>
    </recommendedName>
</protein>
<name>A0A2G3AGC2_CAPAN</name>
<evidence type="ECO:0000256" key="7">
    <source>
        <dbReference type="ARBA" id="ARBA00022723"/>
    </source>
</evidence>
<proteinExistence type="inferred from homology"/>
<dbReference type="PROSITE" id="PS00498">
    <property type="entry name" value="TYROSINASE_2"/>
    <property type="match status" value="1"/>
</dbReference>
<evidence type="ECO:0000256" key="2">
    <source>
        <dbReference type="ARBA" id="ARBA00001973"/>
    </source>
</evidence>
<keyword evidence="8" id="KW-0883">Thioether bond</keyword>
<feature type="domain" description="Tyrosinase copper-binding" evidence="14">
    <location>
        <begin position="287"/>
        <end position="298"/>
    </location>
</feature>
<dbReference type="PANTHER" id="PTHR11474:SF107">
    <property type="entry name" value="POLYPHENOL OXIDASE B, CHLOROPLASTIC"/>
    <property type="match status" value="1"/>
</dbReference>
<evidence type="ECO:0000256" key="6">
    <source>
        <dbReference type="ARBA" id="ARBA00012298"/>
    </source>
</evidence>
<dbReference type="SUPFAM" id="SSF48056">
    <property type="entry name" value="Di-copper centre-containing domain"/>
    <property type="match status" value="1"/>
</dbReference>
<keyword evidence="9" id="KW-0809">Transit peptide</keyword>
<reference evidence="15 16" key="1">
    <citation type="journal article" date="2014" name="Nat. Genet.">
        <title>Genome sequence of the hot pepper provides insights into the evolution of pungency in Capsicum species.</title>
        <authorList>
            <person name="Kim S."/>
            <person name="Park M."/>
            <person name="Yeom S.I."/>
            <person name="Kim Y.M."/>
            <person name="Lee J.M."/>
            <person name="Lee H.A."/>
            <person name="Seo E."/>
            <person name="Choi J."/>
            <person name="Cheong K."/>
            <person name="Kim K.T."/>
            <person name="Jung K."/>
            <person name="Lee G.W."/>
            <person name="Oh S.K."/>
            <person name="Bae C."/>
            <person name="Kim S.B."/>
            <person name="Lee H.Y."/>
            <person name="Kim S.Y."/>
            <person name="Kim M.S."/>
            <person name="Kang B.C."/>
            <person name="Jo Y.D."/>
            <person name="Yang H.B."/>
            <person name="Jeong H.J."/>
            <person name="Kang W.H."/>
            <person name="Kwon J.K."/>
            <person name="Shin C."/>
            <person name="Lim J.Y."/>
            <person name="Park J.H."/>
            <person name="Huh J.H."/>
            <person name="Kim J.S."/>
            <person name="Kim B.D."/>
            <person name="Cohen O."/>
            <person name="Paran I."/>
            <person name="Suh M.C."/>
            <person name="Lee S.B."/>
            <person name="Kim Y.K."/>
            <person name="Shin Y."/>
            <person name="Noh S.J."/>
            <person name="Park J."/>
            <person name="Seo Y.S."/>
            <person name="Kwon S.Y."/>
            <person name="Kim H.A."/>
            <person name="Park J.M."/>
            <person name="Kim H.J."/>
            <person name="Choi S.B."/>
            <person name="Bosland P.W."/>
            <person name="Reeves G."/>
            <person name="Jo S.H."/>
            <person name="Lee B.W."/>
            <person name="Cho H.T."/>
            <person name="Choi H.S."/>
            <person name="Lee M.S."/>
            <person name="Yu Y."/>
            <person name="Do Choi Y."/>
            <person name="Park B.S."/>
            <person name="van Deynze A."/>
            <person name="Ashrafi H."/>
            <person name="Hill T."/>
            <person name="Kim W.T."/>
            <person name="Pai H.S."/>
            <person name="Ahn H.K."/>
            <person name="Yeam I."/>
            <person name="Giovannoni J.J."/>
            <person name="Rose J.K."/>
            <person name="Sorensen I."/>
            <person name="Lee S.J."/>
            <person name="Kim R.W."/>
            <person name="Choi I.Y."/>
            <person name="Choi B.S."/>
            <person name="Lim J.S."/>
            <person name="Lee Y.H."/>
            <person name="Choi D."/>
        </authorList>
    </citation>
    <scope>NUCLEOTIDE SEQUENCE [LARGE SCALE GENOMIC DNA]</scope>
    <source>
        <strain evidence="16">cv. CM334</strain>
    </source>
</reference>
<evidence type="ECO:0000313" key="15">
    <source>
        <dbReference type="EMBL" id="PHT93286.1"/>
    </source>
</evidence>
<dbReference type="Pfam" id="PF12143">
    <property type="entry name" value="PPO1_KFDV"/>
    <property type="match status" value="1"/>
</dbReference>
<dbReference type="Gene3D" id="1.10.1280.10">
    <property type="entry name" value="Di-copper center containing domain from catechol oxidase"/>
    <property type="match status" value="1"/>
</dbReference>
<dbReference type="EMBL" id="AYRZ02000001">
    <property type="protein sequence ID" value="PHT93286.1"/>
    <property type="molecule type" value="Genomic_DNA"/>
</dbReference>
<evidence type="ECO:0000256" key="5">
    <source>
        <dbReference type="ARBA" id="ARBA00009928"/>
    </source>
</evidence>
<reference evidence="15 16" key="2">
    <citation type="journal article" date="2017" name="Genome Biol.">
        <title>New reference genome sequences of hot pepper reveal the massive evolution of plant disease-resistance genes by retroduplication.</title>
        <authorList>
            <person name="Kim S."/>
            <person name="Park J."/>
            <person name="Yeom S.I."/>
            <person name="Kim Y.M."/>
            <person name="Seo E."/>
            <person name="Kim K.T."/>
            <person name="Kim M.S."/>
            <person name="Lee J.M."/>
            <person name="Cheong K."/>
            <person name="Shin H.S."/>
            <person name="Kim S.B."/>
            <person name="Han K."/>
            <person name="Lee J."/>
            <person name="Park M."/>
            <person name="Lee H.A."/>
            <person name="Lee H.Y."/>
            <person name="Lee Y."/>
            <person name="Oh S."/>
            <person name="Lee J.H."/>
            <person name="Choi E."/>
            <person name="Choi E."/>
            <person name="Lee S.E."/>
            <person name="Jeon J."/>
            <person name="Kim H."/>
            <person name="Choi G."/>
            <person name="Song H."/>
            <person name="Lee J."/>
            <person name="Lee S.C."/>
            <person name="Kwon J.K."/>
            <person name="Lee H.Y."/>
            <person name="Koo N."/>
            <person name="Hong Y."/>
            <person name="Kim R.W."/>
            <person name="Kang W.H."/>
            <person name="Huh J.H."/>
            <person name="Kang B.C."/>
            <person name="Yang T.J."/>
            <person name="Lee Y.H."/>
            <person name="Bennetzen J.L."/>
            <person name="Choi D."/>
        </authorList>
    </citation>
    <scope>NUCLEOTIDE SEQUENCE [LARGE SCALE GENOMIC DNA]</scope>
    <source>
        <strain evidence="16">cv. CM334</strain>
    </source>
</reference>
<evidence type="ECO:0000313" key="16">
    <source>
        <dbReference type="Proteomes" id="UP000222542"/>
    </source>
</evidence>
<comment type="similarity">
    <text evidence="5">Belongs to the tyrosinase family.</text>
</comment>
<keyword evidence="16" id="KW-1185">Reference proteome</keyword>
<keyword evidence="10" id="KW-0560">Oxidoreductase</keyword>
<dbReference type="GO" id="GO:0046872">
    <property type="term" value="F:metal ion binding"/>
    <property type="evidence" value="ECO:0007669"/>
    <property type="project" value="UniProtKB-KW"/>
</dbReference>
<keyword evidence="13" id="KW-1015">Disulfide bond</keyword>